<gene>
    <name evidence="1" type="ORF">PHLGIDRAFT_37333</name>
</gene>
<dbReference type="GO" id="GO:0004497">
    <property type="term" value="F:monooxygenase activity"/>
    <property type="evidence" value="ECO:0007669"/>
    <property type="project" value="InterPro"/>
</dbReference>
<dbReference type="STRING" id="745531.A0A0C3NFU8"/>
<dbReference type="GO" id="GO:0016705">
    <property type="term" value="F:oxidoreductase activity, acting on paired donors, with incorporation or reduction of molecular oxygen"/>
    <property type="evidence" value="ECO:0007669"/>
    <property type="project" value="InterPro"/>
</dbReference>
<reference evidence="1 2" key="1">
    <citation type="journal article" date="2014" name="PLoS Genet.">
        <title>Analysis of the Phlebiopsis gigantea genome, transcriptome and secretome provides insight into its pioneer colonization strategies of wood.</title>
        <authorList>
            <person name="Hori C."/>
            <person name="Ishida T."/>
            <person name="Igarashi K."/>
            <person name="Samejima M."/>
            <person name="Suzuki H."/>
            <person name="Master E."/>
            <person name="Ferreira P."/>
            <person name="Ruiz-Duenas F.J."/>
            <person name="Held B."/>
            <person name="Canessa P."/>
            <person name="Larrondo L.F."/>
            <person name="Schmoll M."/>
            <person name="Druzhinina I.S."/>
            <person name="Kubicek C.P."/>
            <person name="Gaskell J.A."/>
            <person name="Kersten P."/>
            <person name="St John F."/>
            <person name="Glasner J."/>
            <person name="Sabat G."/>
            <person name="Splinter BonDurant S."/>
            <person name="Syed K."/>
            <person name="Yadav J."/>
            <person name="Mgbeahuruike A.C."/>
            <person name="Kovalchuk A."/>
            <person name="Asiegbu F.O."/>
            <person name="Lackner G."/>
            <person name="Hoffmeister D."/>
            <person name="Rencoret J."/>
            <person name="Gutierrez A."/>
            <person name="Sun H."/>
            <person name="Lindquist E."/>
            <person name="Barry K."/>
            <person name="Riley R."/>
            <person name="Grigoriev I.V."/>
            <person name="Henrissat B."/>
            <person name="Kues U."/>
            <person name="Berka R.M."/>
            <person name="Martinez A.T."/>
            <person name="Covert S.F."/>
            <person name="Blanchette R.A."/>
            <person name="Cullen D."/>
        </authorList>
    </citation>
    <scope>NUCLEOTIDE SEQUENCE [LARGE SCALE GENOMIC DNA]</scope>
    <source>
        <strain evidence="1 2">11061_1 CR5-6</strain>
    </source>
</reference>
<name>A0A0C3NFU8_PHLG1</name>
<dbReference type="Proteomes" id="UP000053257">
    <property type="component" value="Unassembled WGS sequence"/>
</dbReference>
<dbReference type="Gene3D" id="1.10.640.10">
    <property type="entry name" value="Haem peroxidase domain superfamily, animal type"/>
    <property type="match status" value="1"/>
</dbReference>
<evidence type="ECO:0000313" key="2">
    <source>
        <dbReference type="Proteomes" id="UP000053257"/>
    </source>
</evidence>
<dbReference type="InterPro" id="IPR036396">
    <property type="entry name" value="Cyt_P450_sf"/>
</dbReference>
<protein>
    <submittedName>
        <fullName evidence="1">Uncharacterized protein</fullName>
    </submittedName>
</protein>
<sequence>MQSPISSFLSLTDLAKLAERDLPNTGDGKYYYQVAPKAAAPVAGPTAADLATHSSLSIFADKVKSAITGGAPIANPAEFIKATLQVLESPDAIDDRDGFFTQMLALLCKIPQDTAFAKDANGRAIALLYNSLPHPPATYLGSDPAGVTWTTSAAPAVPPPLCPGSGLCCGYTMTRAILGDAMSLVRGDRFFTTDNTPANLTTWGFQDTARDFNNGAYGAGLPKLLMRHLPRHYPGNSVYSLFPFITPPAMTQNLARLGTVGQYTQTDGTRPVPLPVPKVVDTIDGIRYVFKDPAKFKTTYAYDMKLLSDGYGFMLSDDDPATHDRDKAWAAHALFPDGAASLAAYATLFRDLTTRLIAEHSYTVAGVPGVQVDIVANVLNLLTVTWASDYLVRPPSAAARRETDGRARTQIGIPLKTKETPKGLFTGQEVHDILSLLFTCGLINIQPENCWALEHGALAVSAVVSGIINQNINALAPANPLAALARTVSGLVWPQEQRKPFHDFLARLKAAGRPNRDVVAEVVGLAVGGAMIYAQAAAQIVDFYLDDERADARADIVRLARADSADPAHKALLLGYVREAQRLRPGSAALFRLAAAADTIPLGGGRSVAVQAGDLVFNSFKNAHLN</sequence>
<feature type="non-terminal residue" evidence="1">
    <location>
        <position position="626"/>
    </location>
</feature>
<dbReference type="GO" id="GO:0005506">
    <property type="term" value="F:iron ion binding"/>
    <property type="evidence" value="ECO:0007669"/>
    <property type="project" value="InterPro"/>
</dbReference>
<dbReference type="HOGENOM" id="CLU_437192_0_0_1"/>
<evidence type="ECO:0000313" key="1">
    <source>
        <dbReference type="EMBL" id="KIP03614.1"/>
    </source>
</evidence>
<dbReference type="OrthoDB" id="823504at2759"/>
<proteinExistence type="predicted"/>
<keyword evidence="2" id="KW-1185">Reference proteome</keyword>
<dbReference type="GO" id="GO:0020037">
    <property type="term" value="F:heme binding"/>
    <property type="evidence" value="ECO:0007669"/>
    <property type="project" value="InterPro"/>
</dbReference>
<organism evidence="1 2">
    <name type="scientific">Phlebiopsis gigantea (strain 11061_1 CR5-6)</name>
    <name type="common">White-rot fungus</name>
    <name type="synonym">Peniophora gigantea</name>
    <dbReference type="NCBI Taxonomy" id="745531"/>
    <lineage>
        <taxon>Eukaryota</taxon>
        <taxon>Fungi</taxon>
        <taxon>Dikarya</taxon>
        <taxon>Basidiomycota</taxon>
        <taxon>Agaricomycotina</taxon>
        <taxon>Agaricomycetes</taxon>
        <taxon>Polyporales</taxon>
        <taxon>Phanerochaetaceae</taxon>
        <taxon>Phlebiopsis</taxon>
    </lineage>
</organism>
<dbReference type="InterPro" id="IPR037120">
    <property type="entry name" value="Haem_peroxidase_sf_animal"/>
</dbReference>
<accession>A0A0C3NFU8</accession>
<dbReference type="Gene3D" id="1.10.630.10">
    <property type="entry name" value="Cytochrome P450"/>
    <property type="match status" value="1"/>
</dbReference>
<dbReference type="AlphaFoldDB" id="A0A0C3NFU8"/>
<dbReference type="EMBL" id="KN840607">
    <property type="protein sequence ID" value="KIP03614.1"/>
    <property type="molecule type" value="Genomic_DNA"/>
</dbReference>
<dbReference type="InterPro" id="IPR010255">
    <property type="entry name" value="Haem_peroxidase_sf"/>
</dbReference>
<dbReference type="SUPFAM" id="SSF48264">
    <property type="entry name" value="Cytochrome P450"/>
    <property type="match status" value="1"/>
</dbReference>
<dbReference type="GO" id="GO:0004601">
    <property type="term" value="F:peroxidase activity"/>
    <property type="evidence" value="ECO:0007669"/>
    <property type="project" value="InterPro"/>
</dbReference>
<dbReference type="GO" id="GO:0006979">
    <property type="term" value="P:response to oxidative stress"/>
    <property type="evidence" value="ECO:0007669"/>
    <property type="project" value="InterPro"/>
</dbReference>
<dbReference type="SUPFAM" id="SSF48113">
    <property type="entry name" value="Heme-dependent peroxidases"/>
    <property type="match status" value="1"/>
</dbReference>